<dbReference type="AlphaFoldDB" id="A0A3G9J2J1"/>
<reference evidence="1 2" key="1">
    <citation type="submission" date="2018-11" db="EMBL/GenBank/DDBJ databases">
        <title>Novel Erysipelotrichaceae bacterium isolated from small intestine of a swine.</title>
        <authorList>
            <person name="Kim J.S."/>
            <person name="Choe H."/>
            <person name="Lee Y.R."/>
            <person name="Kim K.M."/>
            <person name="Park D.S."/>
        </authorList>
    </citation>
    <scope>NUCLEOTIDE SEQUENCE [LARGE SCALE GENOMIC DNA]</scope>
    <source>
        <strain evidence="1 2">SG0102</strain>
    </source>
</reference>
<dbReference type="InParanoid" id="A0A3G9J2J1"/>
<evidence type="ECO:0000313" key="1">
    <source>
        <dbReference type="EMBL" id="BBH25390.1"/>
    </source>
</evidence>
<protein>
    <submittedName>
        <fullName evidence="1">Uncharacterized protein</fullName>
    </submittedName>
</protein>
<accession>A0A3G9J2J1</accession>
<proteinExistence type="predicted"/>
<dbReference type="RefSeq" id="WP_125118341.1">
    <property type="nucleotide sequence ID" value="NZ_AP019309.1"/>
</dbReference>
<name>A0A3G9J2J1_9FIRM</name>
<keyword evidence="2" id="KW-1185">Reference proteome</keyword>
<organism evidence="1 2">
    <name type="scientific">Intestinibaculum porci</name>
    <dbReference type="NCBI Taxonomy" id="2487118"/>
    <lineage>
        <taxon>Bacteria</taxon>
        <taxon>Bacillati</taxon>
        <taxon>Bacillota</taxon>
        <taxon>Erysipelotrichia</taxon>
        <taxon>Erysipelotrichales</taxon>
        <taxon>Erysipelotrichaceae</taxon>
        <taxon>Intestinibaculum</taxon>
    </lineage>
</organism>
<sequence>MNKQLLNELLTAVNEQITTENPKEAKTVYETLLTRGLDEKKAKEKIAKVIYQESINIMTTQEPFSRDRYVHNLLALLDDVEAEIEF</sequence>
<evidence type="ECO:0000313" key="2">
    <source>
        <dbReference type="Proteomes" id="UP000268059"/>
    </source>
</evidence>
<gene>
    <name evidence="1" type="ORF">SG0102_03240</name>
</gene>
<dbReference type="EMBL" id="AP019309">
    <property type="protein sequence ID" value="BBH25390.1"/>
    <property type="molecule type" value="Genomic_DNA"/>
</dbReference>
<dbReference type="KEGG" id="ebm:SG0102_03240"/>
<dbReference type="Proteomes" id="UP000268059">
    <property type="component" value="Chromosome"/>
</dbReference>